<dbReference type="InterPro" id="IPR011009">
    <property type="entry name" value="Kinase-like_dom_sf"/>
</dbReference>
<dbReference type="Proteomes" id="UP001183604">
    <property type="component" value="Unassembled WGS sequence"/>
</dbReference>
<evidence type="ECO:0000313" key="3">
    <source>
        <dbReference type="EMBL" id="MDA1383677.1"/>
    </source>
</evidence>
<dbReference type="EMBL" id="JAVDYD010000001">
    <property type="protein sequence ID" value="MDR7341332.1"/>
    <property type="molecule type" value="Genomic_DNA"/>
</dbReference>
<accession>A0A9X3PIT3</accession>
<dbReference type="Proteomes" id="UP001145799">
    <property type="component" value="Unassembled WGS sequence"/>
</dbReference>
<dbReference type="GO" id="GO:0016301">
    <property type="term" value="F:kinase activity"/>
    <property type="evidence" value="ECO:0007669"/>
    <property type="project" value="UniProtKB-KW"/>
</dbReference>
<dbReference type="RefSeq" id="WP_270119815.1">
    <property type="nucleotide sequence ID" value="NZ_BAAAOM010000001.1"/>
</dbReference>
<reference evidence="3" key="1">
    <citation type="submission" date="2022-12" db="EMBL/GenBank/DDBJ databases">
        <title>Gycomyces niveus sp.nov., a novel actinomycete isolated from soil in Shouguang.</title>
        <authorList>
            <person name="Yang X."/>
        </authorList>
    </citation>
    <scope>NUCLEOTIDE SEQUENCE</scope>
    <source>
        <strain evidence="3">DSM 44724</strain>
    </source>
</reference>
<feature type="region of interest" description="Disordered" evidence="1">
    <location>
        <begin position="1"/>
        <end position="32"/>
    </location>
</feature>
<feature type="domain" description="Aminoglycoside phosphotransferase" evidence="2">
    <location>
        <begin position="2"/>
        <end position="100"/>
    </location>
</feature>
<dbReference type="InterPro" id="IPR051678">
    <property type="entry name" value="AGP_Transferase"/>
</dbReference>
<organism evidence="3 5">
    <name type="scientific">Glycomyces lechevalierae</name>
    <dbReference type="NCBI Taxonomy" id="256034"/>
    <lineage>
        <taxon>Bacteria</taxon>
        <taxon>Bacillati</taxon>
        <taxon>Actinomycetota</taxon>
        <taxon>Actinomycetes</taxon>
        <taxon>Glycomycetales</taxon>
        <taxon>Glycomycetaceae</taxon>
        <taxon>Glycomyces</taxon>
    </lineage>
</organism>
<keyword evidence="4" id="KW-0808">Transferase</keyword>
<name>A0A9X3PIT3_9ACTN</name>
<dbReference type="AlphaFoldDB" id="A0A9X3PIT3"/>
<evidence type="ECO:0000256" key="1">
    <source>
        <dbReference type="SAM" id="MobiDB-lite"/>
    </source>
</evidence>
<dbReference type="PANTHER" id="PTHR21310:SF57">
    <property type="entry name" value="BLR2944 PROTEIN"/>
    <property type="match status" value="1"/>
</dbReference>
<proteinExistence type="predicted"/>
<reference evidence="4 6" key="2">
    <citation type="submission" date="2023-07" db="EMBL/GenBank/DDBJ databases">
        <title>Sequencing the genomes of 1000 actinobacteria strains.</title>
        <authorList>
            <person name="Klenk H.-P."/>
        </authorList>
    </citation>
    <scope>NUCLEOTIDE SEQUENCE [LARGE SCALE GENOMIC DNA]</scope>
    <source>
        <strain evidence="4 6">DSM 44724</strain>
    </source>
</reference>
<comment type="caution">
    <text evidence="3">The sequence shown here is derived from an EMBL/GenBank/DDBJ whole genome shotgun (WGS) entry which is preliminary data.</text>
</comment>
<feature type="compositionally biased region" description="Basic and acidic residues" evidence="1">
    <location>
        <begin position="21"/>
        <end position="32"/>
    </location>
</feature>
<evidence type="ECO:0000313" key="4">
    <source>
        <dbReference type="EMBL" id="MDR7341332.1"/>
    </source>
</evidence>
<evidence type="ECO:0000313" key="5">
    <source>
        <dbReference type="Proteomes" id="UP001145799"/>
    </source>
</evidence>
<dbReference type="PANTHER" id="PTHR21310">
    <property type="entry name" value="AMINOGLYCOSIDE PHOSPHOTRANSFERASE-RELATED-RELATED"/>
    <property type="match status" value="1"/>
</dbReference>
<evidence type="ECO:0000313" key="6">
    <source>
        <dbReference type="Proteomes" id="UP001183604"/>
    </source>
</evidence>
<dbReference type="SUPFAM" id="SSF56112">
    <property type="entry name" value="Protein kinase-like (PK-like)"/>
    <property type="match status" value="1"/>
</dbReference>
<dbReference type="InterPro" id="IPR002575">
    <property type="entry name" value="Aminoglycoside_PTrfase"/>
</dbReference>
<dbReference type="Pfam" id="PF01636">
    <property type="entry name" value="APH"/>
    <property type="match status" value="2"/>
</dbReference>
<evidence type="ECO:0000259" key="2">
    <source>
        <dbReference type="Pfam" id="PF01636"/>
    </source>
</evidence>
<dbReference type="EMBL" id="JAPZVQ010000001">
    <property type="protein sequence ID" value="MDA1383677.1"/>
    <property type="molecule type" value="Genomic_DNA"/>
</dbReference>
<protein>
    <submittedName>
        <fullName evidence="3 4">Phosphotransferase</fullName>
    </submittedName>
</protein>
<keyword evidence="4" id="KW-0418">Kinase</keyword>
<gene>
    <name evidence="4" type="ORF">J2S69_005051</name>
    <name evidence="3" type="ORF">O2L01_01675</name>
</gene>
<feature type="domain" description="Aminoglycoside phosphotransferase" evidence="2">
    <location>
        <begin position="104"/>
        <end position="185"/>
    </location>
</feature>
<keyword evidence="6" id="KW-1185">Reference proteome</keyword>
<dbReference type="Gene3D" id="3.90.1200.10">
    <property type="match status" value="1"/>
</dbReference>
<sequence length="225" mass="24413">MRRLPHGYTNRTHGDGTTVVKRYEGPDAAGRREREGRLLADLADVVPVPPVLGADGDALTLGFVPGMPGQELLETGDAAEVLRVCGAILRSIHAVPPQSLSAPLPGRGPVLVHGDFGPNNLLLGFTSNLSTYAVTGVVDWEFAHLGEAIEDLAWCEWIVRTHHPDRVDALDAFFAGYGGPVPDWADRQDAMVARCVELREFCRRWDPDGPAVDMWDGRIATTAGW</sequence>